<feature type="chain" id="PRO_5015736638" evidence="2">
    <location>
        <begin position="23"/>
        <end position="122"/>
    </location>
</feature>
<evidence type="ECO:0000313" key="4">
    <source>
        <dbReference type="Proteomes" id="UP000239181"/>
    </source>
</evidence>
<keyword evidence="4" id="KW-1185">Reference proteome</keyword>
<comment type="caution">
    <text evidence="3">The sequence shown here is derived from an EMBL/GenBank/DDBJ whole genome shotgun (WGS) entry which is preliminary data.</text>
</comment>
<evidence type="ECO:0000313" key="3">
    <source>
        <dbReference type="EMBL" id="PRD15514.1"/>
    </source>
</evidence>
<feature type="compositionally biased region" description="Polar residues" evidence="1">
    <location>
        <begin position="54"/>
        <end position="66"/>
    </location>
</feature>
<evidence type="ECO:0000256" key="1">
    <source>
        <dbReference type="SAM" id="MobiDB-lite"/>
    </source>
</evidence>
<feature type="signal peptide" evidence="2">
    <location>
        <begin position="1"/>
        <end position="22"/>
    </location>
</feature>
<dbReference type="RefSeq" id="WP_105592769.1">
    <property type="nucleotide sequence ID" value="NZ_PDET01000006.1"/>
</dbReference>
<protein>
    <submittedName>
        <fullName evidence="3">RND transporter</fullName>
    </submittedName>
</protein>
<gene>
    <name evidence="3" type="ORF">CQW29_10945</name>
</gene>
<sequence>MRKIIVLSLVSALASFTHFAQATDCEPNDLGGYSCVNDDGSTSDSMPNEMDGTDTISSKGGFTSTDSGDEEADAELDGSSLNSANDSASMNTNDALKGRDWNAPSNINDGAATSSLDMTNHQ</sequence>
<feature type="compositionally biased region" description="Acidic residues" evidence="1">
    <location>
        <begin position="67"/>
        <end position="76"/>
    </location>
</feature>
<feature type="compositionally biased region" description="Polar residues" evidence="1">
    <location>
        <begin position="103"/>
        <end position="122"/>
    </location>
</feature>
<dbReference type="Proteomes" id="UP000239181">
    <property type="component" value="Unassembled WGS sequence"/>
</dbReference>
<reference evidence="3 4" key="1">
    <citation type="submission" date="2017-10" db="EMBL/GenBank/DDBJ databases">
        <title>Draft genome of two endophytic bacteria isolated from 'guarana' Paullinia cupana (Mart.) Ducke.</title>
        <authorList>
            <person name="Siqueira K.A."/>
            <person name="Liotti R.G."/>
            <person name="Mendes T.A."/>
            <person name="Soares M.A."/>
        </authorList>
    </citation>
    <scope>NUCLEOTIDE SEQUENCE [LARGE SCALE GENOMIC DNA]</scope>
    <source>
        <strain evidence="3 4">342</strain>
    </source>
</reference>
<dbReference type="EMBL" id="PDET01000006">
    <property type="protein sequence ID" value="PRD15514.1"/>
    <property type="molecule type" value="Genomic_DNA"/>
</dbReference>
<dbReference type="OrthoDB" id="6904220at2"/>
<proteinExistence type="predicted"/>
<accession>A0A2S9ICP4</accession>
<dbReference type="AlphaFoldDB" id="A0A2S9ICP4"/>
<keyword evidence="2" id="KW-0732">Signal</keyword>
<name>A0A2S9ICP4_9GAMM</name>
<feature type="compositionally biased region" description="Polar residues" evidence="1">
    <location>
        <begin position="79"/>
        <end position="94"/>
    </location>
</feature>
<organism evidence="3 4">
    <name type="scientific">Pantoea coffeiphila</name>
    <dbReference type="NCBI Taxonomy" id="1465635"/>
    <lineage>
        <taxon>Bacteria</taxon>
        <taxon>Pseudomonadati</taxon>
        <taxon>Pseudomonadota</taxon>
        <taxon>Gammaproteobacteria</taxon>
        <taxon>Enterobacterales</taxon>
        <taxon>Erwiniaceae</taxon>
        <taxon>Pantoea</taxon>
    </lineage>
</organism>
<evidence type="ECO:0000256" key="2">
    <source>
        <dbReference type="SAM" id="SignalP"/>
    </source>
</evidence>
<feature type="region of interest" description="Disordered" evidence="1">
    <location>
        <begin position="26"/>
        <end position="122"/>
    </location>
</feature>